<evidence type="ECO:0000256" key="3">
    <source>
        <dbReference type="ARBA" id="ARBA00022676"/>
    </source>
</evidence>
<dbReference type="Gene3D" id="2.40.440.10">
    <property type="entry name" value="L,D-transpeptidase catalytic domain-like"/>
    <property type="match status" value="1"/>
</dbReference>
<name>A0ABT9CDE8_9BACL</name>
<evidence type="ECO:0000313" key="14">
    <source>
        <dbReference type="Proteomes" id="UP001240171"/>
    </source>
</evidence>
<comment type="similarity">
    <text evidence="2">Belongs to the YkuD family.</text>
</comment>
<dbReference type="PANTHER" id="PTHR30582">
    <property type="entry name" value="L,D-TRANSPEPTIDASE"/>
    <property type="match status" value="1"/>
</dbReference>
<proteinExistence type="inferred from homology"/>
<evidence type="ECO:0000256" key="9">
    <source>
        <dbReference type="PROSITE-ProRule" id="PRU01373"/>
    </source>
</evidence>
<keyword evidence="3" id="KW-0328">Glycosyltransferase</keyword>
<keyword evidence="7 9" id="KW-0573">Peptidoglycan synthesis</keyword>
<keyword evidence="4 13" id="KW-0808">Transferase</keyword>
<feature type="region of interest" description="Disordered" evidence="10">
    <location>
        <begin position="112"/>
        <end position="131"/>
    </location>
</feature>
<keyword evidence="11" id="KW-1133">Transmembrane helix</keyword>
<dbReference type="Proteomes" id="UP001240171">
    <property type="component" value="Unassembled WGS sequence"/>
</dbReference>
<evidence type="ECO:0000256" key="8">
    <source>
        <dbReference type="ARBA" id="ARBA00023316"/>
    </source>
</evidence>
<keyword evidence="5" id="KW-0378">Hydrolase</keyword>
<keyword evidence="11" id="KW-0812">Transmembrane</keyword>
<evidence type="ECO:0000256" key="5">
    <source>
        <dbReference type="ARBA" id="ARBA00022801"/>
    </source>
</evidence>
<evidence type="ECO:0000256" key="4">
    <source>
        <dbReference type="ARBA" id="ARBA00022679"/>
    </source>
</evidence>
<feature type="active site" description="Nucleophile" evidence="9">
    <location>
        <position position="409"/>
    </location>
</feature>
<keyword evidence="6 9" id="KW-0133">Cell shape</keyword>
<sequence>MRNSTHLKAYVRQHPDNKMGWYLLGKEYQKNGQEGKANYCFNQAGEVFEAFESKRMPADVWMEYEAKLMQMAKQKDQRAKRKRMALLALAVLLLAGLPSAYAPSDWDKLSEEAAASSSDSGGKVNRKDEGKPAAGAPAFLFTAMPSGGASTSASLAQLMLHQPHTDGQVAVIGLTPRKPWLLWSKEAHPAFTLHKDEAGKVNAQLLNAADCHCQPPENGRLTALTARWAAEQESIASLSSAMEVFRKKKGRLPGSLTELLQPFPNNIMYGIPPAGEDLFQRIMSYHAAASAAGSMEERDNDAPKQAAALFPTTLDGRPPLIQPMRIIVDKSNHRLALVSGSLIMRNYEVGLGGERTPEGKYVITDKVVNPNGKSNGEFGSRGMQLSDSNYAIHGTDEPDSIGQDSSKGCVRMAREDLEELFALVPSGTPVLIQAGGLPDEIVVPDKRFVSKPLSDQTNPRKTYHWLG</sequence>
<keyword evidence="11" id="KW-0472">Membrane</keyword>
<evidence type="ECO:0000256" key="11">
    <source>
        <dbReference type="SAM" id="Phobius"/>
    </source>
</evidence>
<evidence type="ECO:0000313" key="13">
    <source>
        <dbReference type="EMBL" id="MDO7905997.1"/>
    </source>
</evidence>
<accession>A0ABT9CDE8</accession>
<protein>
    <submittedName>
        <fullName evidence="13">L,D-transpeptidase</fullName>
        <ecNumber evidence="13">2.-.-.-</ecNumber>
    </submittedName>
</protein>
<comment type="caution">
    <text evidence="13">The sequence shown here is derived from an EMBL/GenBank/DDBJ whole genome shotgun (WGS) entry which is preliminary data.</text>
</comment>
<comment type="pathway">
    <text evidence="1 9">Cell wall biogenesis; peptidoglycan biosynthesis.</text>
</comment>
<dbReference type="PANTHER" id="PTHR30582:SF24">
    <property type="entry name" value="L,D-TRANSPEPTIDASE ERFK_SRFK-RELATED"/>
    <property type="match status" value="1"/>
</dbReference>
<feature type="transmembrane region" description="Helical" evidence="11">
    <location>
        <begin position="84"/>
        <end position="102"/>
    </location>
</feature>
<dbReference type="SUPFAM" id="SSF141523">
    <property type="entry name" value="L,D-transpeptidase catalytic domain-like"/>
    <property type="match status" value="1"/>
</dbReference>
<dbReference type="InterPro" id="IPR011990">
    <property type="entry name" value="TPR-like_helical_dom_sf"/>
</dbReference>
<organism evidence="13 14">
    <name type="scientific">Paenibacillus lacisoli</name>
    <dbReference type="NCBI Taxonomy" id="3064525"/>
    <lineage>
        <taxon>Bacteria</taxon>
        <taxon>Bacillati</taxon>
        <taxon>Bacillota</taxon>
        <taxon>Bacilli</taxon>
        <taxon>Bacillales</taxon>
        <taxon>Paenibacillaceae</taxon>
        <taxon>Paenibacillus</taxon>
    </lineage>
</organism>
<keyword evidence="14" id="KW-1185">Reference proteome</keyword>
<dbReference type="InterPro" id="IPR050979">
    <property type="entry name" value="LD-transpeptidase"/>
</dbReference>
<dbReference type="Gene3D" id="1.25.40.10">
    <property type="entry name" value="Tetratricopeptide repeat domain"/>
    <property type="match status" value="1"/>
</dbReference>
<dbReference type="EC" id="2.-.-.-" evidence="13"/>
<dbReference type="InterPro" id="IPR038063">
    <property type="entry name" value="Transpep_catalytic_dom"/>
</dbReference>
<evidence type="ECO:0000256" key="10">
    <source>
        <dbReference type="SAM" id="MobiDB-lite"/>
    </source>
</evidence>
<dbReference type="PROSITE" id="PS52029">
    <property type="entry name" value="LD_TPASE"/>
    <property type="match status" value="1"/>
</dbReference>
<evidence type="ECO:0000256" key="7">
    <source>
        <dbReference type="ARBA" id="ARBA00022984"/>
    </source>
</evidence>
<evidence type="ECO:0000256" key="1">
    <source>
        <dbReference type="ARBA" id="ARBA00004752"/>
    </source>
</evidence>
<dbReference type="EMBL" id="JAUQTB010000002">
    <property type="protein sequence ID" value="MDO7905997.1"/>
    <property type="molecule type" value="Genomic_DNA"/>
</dbReference>
<feature type="domain" description="L,D-TPase catalytic" evidence="12">
    <location>
        <begin position="324"/>
        <end position="433"/>
    </location>
</feature>
<reference evidence="13 14" key="1">
    <citation type="submission" date="2023-07" db="EMBL/GenBank/DDBJ databases">
        <title>Paenibacillus sp. JX-17 nov. isolated from soil.</title>
        <authorList>
            <person name="Wan Y."/>
            <person name="Liu B."/>
        </authorList>
    </citation>
    <scope>NUCLEOTIDE SEQUENCE [LARGE SCALE GENOMIC DNA]</scope>
    <source>
        <strain evidence="13 14">JX-17</strain>
    </source>
</reference>
<gene>
    <name evidence="13" type="ORF">Q5741_06135</name>
</gene>
<feature type="active site" description="Proton donor/acceptor" evidence="9">
    <location>
        <position position="393"/>
    </location>
</feature>
<dbReference type="GO" id="GO:0016740">
    <property type="term" value="F:transferase activity"/>
    <property type="evidence" value="ECO:0007669"/>
    <property type="project" value="UniProtKB-KW"/>
</dbReference>
<evidence type="ECO:0000259" key="12">
    <source>
        <dbReference type="PROSITE" id="PS52029"/>
    </source>
</evidence>
<dbReference type="RefSeq" id="WP_305023183.1">
    <property type="nucleotide sequence ID" value="NZ_JAUQTB010000002.1"/>
</dbReference>
<dbReference type="Pfam" id="PF03734">
    <property type="entry name" value="YkuD"/>
    <property type="match status" value="1"/>
</dbReference>
<dbReference type="CDD" id="cd16913">
    <property type="entry name" value="YkuD_like"/>
    <property type="match status" value="1"/>
</dbReference>
<keyword evidence="8 9" id="KW-0961">Cell wall biogenesis/degradation</keyword>
<evidence type="ECO:0000256" key="2">
    <source>
        <dbReference type="ARBA" id="ARBA00005992"/>
    </source>
</evidence>
<evidence type="ECO:0000256" key="6">
    <source>
        <dbReference type="ARBA" id="ARBA00022960"/>
    </source>
</evidence>
<dbReference type="InterPro" id="IPR005490">
    <property type="entry name" value="LD_TPept_cat_dom"/>
</dbReference>